<dbReference type="VEuPathDB" id="FungiDB:SMAC_07750"/>
<evidence type="ECO:0000313" key="2">
    <source>
        <dbReference type="EMBL" id="KAA8630711.1"/>
    </source>
</evidence>
<feature type="region of interest" description="Disordered" evidence="1">
    <location>
        <begin position="242"/>
        <end position="263"/>
    </location>
</feature>
<name>A0A8S8ZPU3_SORMA</name>
<sequence length="299" mass="33086">MFPLRMMISRSLGIKASALPFCSIVPHHSHVTDTTVKSSYNEPSQSAGTSASMHLFILQFFNFLILLFLVKAPALSAFATPIIPPETPQTLNNKVSTHNYTQRITTVPVPTAKVWCPMTYDWSRDWTVNVTQRAYDLLTASSMLGIHCQYGSLTAILGMNAFNDSNPPTGSKLAPVHVKRNHRNPEHVTLAPRSGMSWTFGSVRAYVCNYGAGWPWKTCDITELMAAKEIIEVACGSKLNANGETWPEPEGGPGLERQTAVGGKWRSWDEEKEYGFMDADDDSEWCEGIGDRIALPVDD</sequence>
<dbReference type="Proteomes" id="UP000433876">
    <property type="component" value="Unassembled WGS sequence"/>
</dbReference>
<organism evidence="2 3">
    <name type="scientific">Sordaria macrospora</name>
    <dbReference type="NCBI Taxonomy" id="5147"/>
    <lineage>
        <taxon>Eukaryota</taxon>
        <taxon>Fungi</taxon>
        <taxon>Dikarya</taxon>
        <taxon>Ascomycota</taxon>
        <taxon>Pezizomycotina</taxon>
        <taxon>Sordariomycetes</taxon>
        <taxon>Sordariomycetidae</taxon>
        <taxon>Sordariales</taxon>
        <taxon>Sordariaceae</taxon>
        <taxon>Sordaria</taxon>
    </lineage>
</organism>
<evidence type="ECO:0000313" key="3">
    <source>
        <dbReference type="Proteomes" id="UP000433876"/>
    </source>
</evidence>
<comment type="caution">
    <text evidence="2">The sequence shown here is derived from an EMBL/GenBank/DDBJ whole genome shotgun (WGS) entry which is preliminary data.</text>
</comment>
<protein>
    <submittedName>
        <fullName evidence="2">Uncharacterized protein</fullName>
    </submittedName>
</protein>
<dbReference type="EMBL" id="NMPR01000096">
    <property type="protein sequence ID" value="KAA8630711.1"/>
    <property type="molecule type" value="Genomic_DNA"/>
</dbReference>
<reference evidence="2 3" key="1">
    <citation type="submission" date="2017-07" db="EMBL/GenBank/DDBJ databases">
        <title>Genome sequence of the Sordaria macrospora wild type strain R19027.</title>
        <authorList>
            <person name="Nowrousian M."/>
            <person name="Teichert I."/>
            <person name="Kueck U."/>
        </authorList>
    </citation>
    <scope>NUCLEOTIDE SEQUENCE [LARGE SCALE GENOMIC DNA]</scope>
    <source>
        <strain evidence="2 3">R19027</strain>
        <tissue evidence="2">Mycelium</tissue>
    </source>
</reference>
<dbReference type="AlphaFoldDB" id="A0A8S8ZPU3"/>
<gene>
    <name evidence="2" type="ORF">SMACR_07750</name>
</gene>
<accession>A0A8S8ZPU3</accession>
<evidence type="ECO:0000256" key="1">
    <source>
        <dbReference type="SAM" id="MobiDB-lite"/>
    </source>
</evidence>
<proteinExistence type="predicted"/>